<reference evidence="1" key="2">
    <citation type="journal article" date="2020" name="Nat. Commun.">
        <title>Large-scale genome sequencing of mycorrhizal fungi provides insights into the early evolution of symbiotic traits.</title>
        <authorList>
            <person name="Miyauchi S."/>
            <person name="Kiss E."/>
            <person name="Kuo A."/>
            <person name="Drula E."/>
            <person name="Kohler A."/>
            <person name="Sanchez-Garcia M."/>
            <person name="Morin E."/>
            <person name="Andreopoulos B."/>
            <person name="Barry K.W."/>
            <person name="Bonito G."/>
            <person name="Buee M."/>
            <person name="Carver A."/>
            <person name="Chen C."/>
            <person name="Cichocki N."/>
            <person name="Clum A."/>
            <person name="Culley D."/>
            <person name="Crous P.W."/>
            <person name="Fauchery L."/>
            <person name="Girlanda M."/>
            <person name="Hayes R.D."/>
            <person name="Keri Z."/>
            <person name="LaButti K."/>
            <person name="Lipzen A."/>
            <person name="Lombard V."/>
            <person name="Magnuson J."/>
            <person name="Maillard F."/>
            <person name="Murat C."/>
            <person name="Nolan M."/>
            <person name="Ohm R.A."/>
            <person name="Pangilinan J."/>
            <person name="Pereira M.F."/>
            <person name="Perotto S."/>
            <person name="Peter M."/>
            <person name="Pfister S."/>
            <person name="Riley R."/>
            <person name="Sitrit Y."/>
            <person name="Stielow J.B."/>
            <person name="Szollosi G."/>
            <person name="Zifcakova L."/>
            <person name="Stursova M."/>
            <person name="Spatafora J.W."/>
            <person name="Tedersoo L."/>
            <person name="Vaario L.M."/>
            <person name="Yamada A."/>
            <person name="Yan M."/>
            <person name="Wang P."/>
            <person name="Xu J."/>
            <person name="Bruns T."/>
            <person name="Baldrian P."/>
            <person name="Vilgalys R."/>
            <person name="Dunand C."/>
            <person name="Henrissat B."/>
            <person name="Grigoriev I.V."/>
            <person name="Hibbett D."/>
            <person name="Nagy L.G."/>
            <person name="Martin F.M."/>
        </authorList>
    </citation>
    <scope>NUCLEOTIDE SEQUENCE</scope>
    <source>
        <strain evidence="1">P2</strain>
    </source>
</reference>
<name>A0ACB6ZL37_THEGA</name>
<accession>A0ACB6ZL37</accession>
<protein>
    <submittedName>
        <fullName evidence="1">Uncharacterized protein</fullName>
    </submittedName>
</protein>
<evidence type="ECO:0000313" key="2">
    <source>
        <dbReference type="Proteomes" id="UP000886501"/>
    </source>
</evidence>
<keyword evidence="2" id="KW-1185">Reference proteome</keyword>
<gene>
    <name evidence="1" type="ORF">BDM02DRAFT_3127890</name>
</gene>
<dbReference type="EMBL" id="MU117988">
    <property type="protein sequence ID" value="KAF9650115.1"/>
    <property type="molecule type" value="Genomic_DNA"/>
</dbReference>
<reference evidence="1" key="1">
    <citation type="submission" date="2019-10" db="EMBL/GenBank/DDBJ databases">
        <authorList>
            <consortium name="DOE Joint Genome Institute"/>
            <person name="Kuo A."/>
            <person name="Miyauchi S."/>
            <person name="Kiss E."/>
            <person name="Drula E."/>
            <person name="Kohler A."/>
            <person name="Sanchez-Garcia M."/>
            <person name="Andreopoulos B."/>
            <person name="Barry K.W."/>
            <person name="Bonito G."/>
            <person name="Buee M."/>
            <person name="Carver A."/>
            <person name="Chen C."/>
            <person name="Cichocki N."/>
            <person name="Clum A."/>
            <person name="Culley D."/>
            <person name="Crous P.W."/>
            <person name="Fauchery L."/>
            <person name="Girlanda M."/>
            <person name="Hayes R."/>
            <person name="Keri Z."/>
            <person name="Labutti K."/>
            <person name="Lipzen A."/>
            <person name="Lombard V."/>
            <person name="Magnuson J."/>
            <person name="Maillard F."/>
            <person name="Morin E."/>
            <person name="Murat C."/>
            <person name="Nolan M."/>
            <person name="Ohm R."/>
            <person name="Pangilinan J."/>
            <person name="Pereira M."/>
            <person name="Perotto S."/>
            <person name="Peter M."/>
            <person name="Riley R."/>
            <person name="Sitrit Y."/>
            <person name="Stielow B."/>
            <person name="Szollosi G."/>
            <person name="Zifcakova L."/>
            <person name="Stursova M."/>
            <person name="Spatafora J.W."/>
            <person name="Tedersoo L."/>
            <person name="Vaario L.-M."/>
            <person name="Yamada A."/>
            <person name="Yan M."/>
            <person name="Wang P."/>
            <person name="Xu J."/>
            <person name="Bruns T."/>
            <person name="Baldrian P."/>
            <person name="Vilgalys R."/>
            <person name="Henrissat B."/>
            <person name="Grigoriev I.V."/>
            <person name="Hibbett D."/>
            <person name="Nagy L.G."/>
            <person name="Martin F.M."/>
        </authorList>
    </citation>
    <scope>NUCLEOTIDE SEQUENCE</scope>
    <source>
        <strain evidence="1">P2</strain>
    </source>
</reference>
<sequence>MNTTTKVGITGAKSFALPIDHDLQPSYATVYNIPERPRVRSPQLSVLRYEECPTITVSEPDEEYCLTGYGDVSISEYYHTSEAGEDEQKLRVPRLKHARPRAQCQTNKAVSDPVSRYDSDDLGELLLTGDVRQLEPECFRNTIKATSDDPPTTPDTDFREFFENLLRKTPPVRRRNRTLILPTAPASEAIDARPRSN</sequence>
<organism evidence="1 2">
    <name type="scientific">Thelephora ganbajun</name>
    <name type="common">Ganba fungus</name>
    <dbReference type="NCBI Taxonomy" id="370292"/>
    <lineage>
        <taxon>Eukaryota</taxon>
        <taxon>Fungi</taxon>
        <taxon>Dikarya</taxon>
        <taxon>Basidiomycota</taxon>
        <taxon>Agaricomycotina</taxon>
        <taxon>Agaricomycetes</taxon>
        <taxon>Thelephorales</taxon>
        <taxon>Thelephoraceae</taxon>
        <taxon>Thelephora</taxon>
    </lineage>
</organism>
<proteinExistence type="predicted"/>
<evidence type="ECO:0000313" key="1">
    <source>
        <dbReference type="EMBL" id="KAF9650115.1"/>
    </source>
</evidence>
<dbReference type="Proteomes" id="UP000886501">
    <property type="component" value="Unassembled WGS sequence"/>
</dbReference>
<comment type="caution">
    <text evidence="1">The sequence shown here is derived from an EMBL/GenBank/DDBJ whole genome shotgun (WGS) entry which is preliminary data.</text>
</comment>